<dbReference type="InterPro" id="IPR036962">
    <property type="entry name" value="Glyco_hydro_3_N_sf"/>
</dbReference>
<dbReference type="CAZy" id="GH3">
    <property type="family name" value="Glycoside Hydrolase Family 3"/>
</dbReference>
<dbReference type="KEGG" id="paa:Paes_0169"/>
<protein>
    <recommendedName>
        <fullName evidence="3">beta-N-acetylhexosaminidase</fullName>
        <ecNumber evidence="3">3.2.1.52</ecNumber>
    </recommendedName>
</protein>
<dbReference type="PANTHER" id="PTHR30480">
    <property type="entry name" value="BETA-HEXOSAMINIDASE-RELATED"/>
    <property type="match status" value="1"/>
</dbReference>
<proteinExistence type="inferred from homology"/>
<reference evidence="8" key="1">
    <citation type="submission" date="2008-06" db="EMBL/GenBank/DDBJ databases">
        <title>Complete sequence of chromosome of Prosthecochloris aestuarii DSM 271.</title>
        <authorList>
            <consortium name="US DOE Joint Genome Institute"/>
            <person name="Lucas S."/>
            <person name="Copeland A."/>
            <person name="Lapidus A."/>
            <person name="Glavina del Rio T."/>
            <person name="Dalin E."/>
            <person name="Tice H."/>
            <person name="Bruce D."/>
            <person name="Goodwin L."/>
            <person name="Pitluck S."/>
            <person name="Schmutz J."/>
            <person name="Larimer F."/>
            <person name="Land M."/>
            <person name="Hauser L."/>
            <person name="Kyrpides N."/>
            <person name="Anderson I."/>
            <person name="Liu Z."/>
            <person name="Li T."/>
            <person name="Zhao F."/>
            <person name="Overmann J."/>
            <person name="Bryant D.A."/>
            <person name="Richardson P."/>
        </authorList>
    </citation>
    <scope>NUCLEOTIDE SEQUENCE [LARGE SCALE GENOMIC DNA]</scope>
    <source>
        <strain evidence="8">DSM 271</strain>
    </source>
</reference>
<dbReference type="SUPFAM" id="SSF51445">
    <property type="entry name" value="(Trans)glycosidases"/>
    <property type="match status" value="1"/>
</dbReference>
<feature type="chain" id="PRO_5002825704" description="beta-N-acetylhexosaminidase" evidence="6">
    <location>
        <begin position="24"/>
        <end position="573"/>
    </location>
</feature>
<evidence type="ECO:0000256" key="2">
    <source>
        <dbReference type="ARBA" id="ARBA00005336"/>
    </source>
</evidence>
<dbReference type="InterPro" id="IPR017853">
    <property type="entry name" value="GH"/>
</dbReference>
<dbReference type="Pfam" id="PF00933">
    <property type="entry name" value="Glyco_hydro_3"/>
    <property type="match status" value="1"/>
</dbReference>
<dbReference type="PANTHER" id="PTHR30480:SF13">
    <property type="entry name" value="BETA-HEXOSAMINIDASE"/>
    <property type="match status" value="1"/>
</dbReference>
<dbReference type="Proteomes" id="UP000002725">
    <property type="component" value="Chromosome"/>
</dbReference>
<dbReference type="HOGENOM" id="CLU_008392_5_3_10"/>
<dbReference type="GO" id="GO:0005975">
    <property type="term" value="P:carbohydrate metabolic process"/>
    <property type="evidence" value="ECO:0007669"/>
    <property type="project" value="InterPro"/>
</dbReference>
<organism evidence="8 9">
    <name type="scientific">Prosthecochloris aestuarii (strain DSM 271 / SK 413)</name>
    <dbReference type="NCBI Taxonomy" id="290512"/>
    <lineage>
        <taxon>Bacteria</taxon>
        <taxon>Pseudomonadati</taxon>
        <taxon>Chlorobiota</taxon>
        <taxon>Chlorobiia</taxon>
        <taxon>Chlorobiales</taxon>
        <taxon>Chlorobiaceae</taxon>
        <taxon>Prosthecochloris</taxon>
    </lineage>
</organism>
<gene>
    <name evidence="8" type="ordered locus">Paes_0169</name>
</gene>
<keyword evidence="6" id="KW-0732">Signal</keyword>
<dbReference type="STRING" id="290512.Paes_0169"/>
<dbReference type="Gene3D" id="3.40.50.1700">
    <property type="entry name" value="Glycoside hydrolase family 3 C-terminal domain"/>
    <property type="match status" value="1"/>
</dbReference>
<evidence type="ECO:0000259" key="7">
    <source>
        <dbReference type="Pfam" id="PF00933"/>
    </source>
</evidence>
<dbReference type="EMBL" id="CP001108">
    <property type="protein sequence ID" value="ACF45228.1"/>
    <property type="molecule type" value="Genomic_DNA"/>
</dbReference>
<keyword evidence="5" id="KW-0326">Glycosidase</keyword>
<keyword evidence="9" id="KW-1185">Reference proteome</keyword>
<evidence type="ECO:0000256" key="4">
    <source>
        <dbReference type="ARBA" id="ARBA00022801"/>
    </source>
</evidence>
<evidence type="ECO:0000313" key="8">
    <source>
        <dbReference type="EMBL" id="ACF45228.1"/>
    </source>
</evidence>
<feature type="domain" description="Glycoside hydrolase family 3 N-terminal" evidence="7">
    <location>
        <begin position="48"/>
        <end position="365"/>
    </location>
</feature>
<dbReference type="InterPro" id="IPR036881">
    <property type="entry name" value="Glyco_hydro_3_C_sf"/>
</dbReference>
<evidence type="ECO:0000256" key="3">
    <source>
        <dbReference type="ARBA" id="ARBA00012663"/>
    </source>
</evidence>
<dbReference type="GO" id="GO:0004563">
    <property type="term" value="F:beta-N-acetylhexosaminidase activity"/>
    <property type="evidence" value="ECO:0007669"/>
    <property type="project" value="UniProtKB-EC"/>
</dbReference>
<feature type="signal peptide" evidence="6">
    <location>
        <begin position="1"/>
        <end position="23"/>
    </location>
</feature>
<dbReference type="GO" id="GO:0009254">
    <property type="term" value="P:peptidoglycan turnover"/>
    <property type="evidence" value="ECO:0007669"/>
    <property type="project" value="TreeGrafter"/>
</dbReference>
<dbReference type="Gene3D" id="3.20.20.300">
    <property type="entry name" value="Glycoside hydrolase, family 3, N-terminal domain"/>
    <property type="match status" value="1"/>
</dbReference>
<dbReference type="PROSITE" id="PS00775">
    <property type="entry name" value="GLYCOSYL_HYDROL_F3"/>
    <property type="match status" value="1"/>
</dbReference>
<dbReference type="eggNOG" id="COG1472">
    <property type="taxonomic scope" value="Bacteria"/>
</dbReference>
<dbReference type="EC" id="3.2.1.52" evidence="3"/>
<dbReference type="InterPro" id="IPR019800">
    <property type="entry name" value="Glyco_hydro_3_AS"/>
</dbReference>
<comment type="similarity">
    <text evidence="2">Belongs to the glycosyl hydrolase 3 family.</text>
</comment>
<comment type="catalytic activity">
    <reaction evidence="1">
        <text>Hydrolysis of terminal non-reducing N-acetyl-D-hexosamine residues in N-acetyl-beta-D-hexosaminides.</text>
        <dbReference type="EC" id="3.2.1.52"/>
    </reaction>
</comment>
<dbReference type="InterPro" id="IPR001764">
    <property type="entry name" value="Glyco_hydro_3_N"/>
</dbReference>
<evidence type="ECO:0000256" key="6">
    <source>
        <dbReference type="SAM" id="SignalP"/>
    </source>
</evidence>
<dbReference type="InterPro" id="IPR050226">
    <property type="entry name" value="NagZ_Beta-hexosaminidase"/>
</dbReference>
<accession>B4S3N2</accession>
<sequence>MVRLITTLLALLAILCQPYTLFAESITAQKLFGSKDPVVERQLRTMSLSDKIGQMIIAHCPAKYRSSDDTNYQKLSVLISQGKVGGIMFLKGNTYDAAILTNRFQLLAPHPLLISADMEKGLAMRIDGATEFAPSMALSAIGDRNLVYSMAEAIAGEAKALGIYQSYGPSTDLNLNPDNPIINTRSYGDNVEKTISMANAFIDGLQDNGIIATVKHFPGHGDVTVDSHVALPILDGDKKRLDSFELRPFKAAIDHGVLSVMIGHLAVPKITGNLTPATLSWRIVTHLLRKELDFKGLIITDALNMKALYQDHTLEEISTLAVEAGNDLLLFSPDPELTHRTILNAVQEGRISKKRINDSVRRILTAKRWLGLDRQRIINLDSIPEKIGIESHHVLARTIAERSLTIVRDNERNLPLAEGRKKNILHIILENKQHSTSGEEFEKKMMHAFHAKTIRIDPQANSLDYRNARDRAARASAVVLTTYVEVLTGSKNLKLNDMQKSFVSSLVSALPSSTPLVMVSFGTPYIIRNFPTIPTYLCTYTSSPLSEDAVINALKGKFKPEGRLPISLSASVE</sequence>
<keyword evidence="4 8" id="KW-0378">Hydrolase</keyword>
<name>B4S3N2_PROA2</name>
<evidence type="ECO:0000256" key="5">
    <source>
        <dbReference type="ARBA" id="ARBA00023295"/>
    </source>
</evidence>
<dbReference type="RefSeq" id="WP_012504765.1">
    <property type="nucleotide sequence ID" value="NC_011059.1"/>
</dbReference>
<dbReference type="AlphaFoldDB" id="B4S3N2"/>
<dbReference type="SUPFAM" id="SSF52279">
    <property type="entry name" value="Beta-D-glucan exohydrolase, C-terminal domain"/>
    <property type="match status" value="1"/>
</dbReference>
<evidence type="ECO:0000256" key="1">
    <source>
        <dbReference type="ARBA" id="ARBA00001231"/>
    </source>
</evidence>
<evidence type="ECO:0000313" key="9">
    <source>
        <dbReference type="Proteomes" id="UP000002725"/>
    </source>
</evidence>